<dbReference type="Pfam" id="PF01636">
    <property type="entry name" value="APH"/>
    <property type="match status" value="1"/>
</dbReference>
<dbReference type="InterPro" id="IPR051678">
    <property type="entry name" value="AGP_Transferase"/>
</dbReference>
<gene>
    <name evidence="2" type="ORF">PHISCL_09317</name>
</gene>
<sequence length="426" mass="47893">MQDASMFNALVKAVSQLDDDTWEKSINDEVSELLSHVNSHELVRLGTQLNNGIQSRFQPGKHLGDGAIMGCANYHGWLIFDNGDQWIVRIPRTGFSDVPPELVDYLVASEYATLKVLEPTKVPAPKAFAYGLASDLSNRVGVSYIMMQALPGKPFYASEASPDQRQSVIQQVADILVEISRYPLPLLGSLVMEDDQVGVSAVASNRFVALSTYGPFKTTLDYVTNIIDQYMHLIADGQLHHEHPLEAFLFYHFLRQNIDTLVASDIPGQYFLKHVDDKGDHLLVDKDFNITGIIDWQFARIVPATEAFGPSYFTADLMALYSSDTNVTDDDRLLAKALRCRGSDVLASFAEGNERMRRFHNGLASSLTRDEARDMLRGMLVCVRGKELDDLDAWITTQCTECQKDRRWEGIQALIMEQNQKHQKRN</sequence>
<dbReference type="Gene3D" id="3.90.1200.10">
    <property type="match status" value="1"/>
</dbReference>
<dbReference type="SUPFAM" id="SSF56112">
    <property type="entry name" value="Protein kinase-like (PK-like)"/>
    <property type="match status" value="1"/>
</dbReference>
<organism evidence="2 3">
    <name type="scientific">Aspergillus sclerotialis</name>
    <dbReference type="NCBI Taxonomy" id="2070753"/>
    <lineage>
        <taxon>Eukaryota</taxon>
        <taxon>Fungi</taxon>
        <taxon>Dikarya</taxon>
        <taxon>Ascomycota</taxon>
        <taxon>Pezizomycotina</taxon>
        <taxon>Eurotiomycetes</taxon>
        <taxon>Eurotiomycetidae</taxon>
        <taxon>Eurotiales</taxon>
        <taxon>Aspergillaceae</taxon>
        <taxon>Aspergillus</taxon>
        <taxon>Aspergillus subgen. Polypaecilum</taxon>
    </lineage>
</organism>
<name>A0A3A2Z5H2_9EURO</name>
<comment type="caution">
    <text evidence="2">The sequence shown here is derived from an EMBL/GenBank/DDBJ whole genome shotgun (WGS) entry which is preliminary data.</text>
</comment>
<dbReference type="AlphaFoldDB" id="A0A3A2Z5H2"/>
<dbReference type="OrthoDB" id="5327538at2759"/>
<dbReference type="EMBL" id="MVGC01000572">
    <property type="protein sequence ID" value="RJE18348.1"/>
    <property type="molecule type" value="Genomic_DNA"/>
</dbReference>
<dbReference type="PANTHER" id="PTHR21310:SF15">
    <property type="entry name" value="AMINOGLYCOSIDE PHOSPHOTRANSFERASE DOMAIN-CONTAINING PROTEIN"/>
    <property type="match status" value="1"/>
</dbReference>
<proteinExistence type="predicted"/>
<dbReference type="Proteomes" id="UP000266188">
    <property type="component" value="Unassembled WGS sequence"/>
</dbReference>
<reference evidence="3" key="1">
    <citation type="submission" date="2017-02" db="EMBL/GenBank/DDBJ databases">
        <authorList>
            <person name="Tafer H."/>
            <person name="Lopandic K."/>
        </authorList>
    </citation>
    <scope>NUCLEOTIDE SEQUENCE [LARGE SCALE GENOMIC DNA]</scope>
    <source>
        <strain evidence="3">CBS 366.77</strain>
    </source>
</reference>
<dbReference type="InterPro" id="IPR002575">
    <property type="entry name" value="Aminoglycoside_PTrfase"/>
</dbReference>
<feature type="domain" description="Aminoglycoside phosphotransferase" evidence="1">
    <location>
        <begin position="81"/>
        <end position="306"/>
    </location>
</feature>
<evidence type="ECO:0000259" key="1">
    <source>
        <dbReference type="Pfam" id="PF01636"/>
    </source>
</evidence>
<evidence type="ECO:0000313" key="3">
    <source>
        <dbReference type="Proteomes" id="UP000266188"/>
    </source>
</evidence>
<protein>
    <recommendedName>
        <fullName evidence="1">Aminoglycoside phosphotransferase domain-containing protein</fullName>
    </recommendedName>
</protein>
<keyword evidence="3" id="KW-1185">Reference proteome</keyword>
<evidence type="ECO:0000313" key="2">
    <source>
        <dbReference type="EMBL" id="RJE18348.1"/>
    </source>
</evidence>
<dbReference type="InterPro" id="IPR011009">
    <property type="entry name" value="Kinase-like_dom_sf"/>
</dbReference>
<dbReference type="PANTHER" id="PTHR21310">
    <property type="entry name" value="AMINOGLYCOSIDE PHOSPHOTRANSFERASE-RELATED-RELATED"/>
    <property type="match status" value="1"/>
</dbReference>
<accession>A0A3A2Z5H2</accession>
<dbReference type="STRING" id="2070753.A0A3A2Z5H2"/>